<dbReference type="PANTHER" id="PTHR30619">
    <property type="entry name" value="DNA INTERNALIZATION/COMPETENCE PROTEIN COMEC/REC2"/>
    <property type="match status" value="1"/>
</dbReference>
<keyword evidence="2" id="KW-1003">Cell membrane</keyword>
<dbReference type="Proteomes" id="UP000515960">
    <property type="component" value="Chromosome"/>
</dbReference>
<evidence type="ECO:0000256" key="3">
    <source>
        <dbReference type="ARBA" id="ARBA00022692"/>
    </source>
</evidence>
<dbReference type="SMART" id="SM00849">
    <property type="entry name" value="Lactamase_B"/>
    <property type="match status" value="1"/>
</dbReference>
<dbReference type="InterPro" id="IPR004477">
    <property type="entry name" value="ComEC_N"/>
</dbReference>
<evidence type="ECO:0000256" key="1">
    <source>
        <dbReference type="ARBA" id="ARBA00004651"/>
    </source>
</evidence>
<dbReference type="InterPro" id="IPR052159">
    <property type="entry name" value="Competence_DNA_uptake"/>
</dbReference>
<comment type="subcellular location">
    <subcellularLocation>
        <location evidence="1">Cell membrane</location>
        <topology evidence="1">Multi-pass membrane protein</topology>
    </subcellularLocation>
</comment>
<dbReference type="NCBIfam" id="TIGR00360">
    <property type="entry name" value="ComEC_N-term"/>
    <property type="match status" value="1"/>
</dbReference>
<feature type="transmembrane region" description="Helical" evidence="6">
    <location>
        <begin position="398"/>
        <end position="430"/>
    </location>
</feature>
<feature type="transmembrane region" description="Helical" evidence="6">
    <location>
        <begin position="52"/>
        <end position="70"/>
    </location>
</feature>
<dbReference type="Pfam" id="PF00753">
    <property type="entry name" value="Lactamase_B"/>
    <property type="match status" value="1"/>
</dbReference>
<dbReference type="EMBL" id="CP060490">
    <property type="protein sequence ID" value="QNL45635.1"/>
    <property type="molecule type" value="Genomic_DNA"/>
</dbReference>
<dbReference type="InterPro" id="IPR004797">
    <property type="entry name" value="Competence_ComEC/Rec2"/>
</dbReference>
<protein>
    <submittedName>
        <fullName evidence="8">DNA internalization-related competence protein ComEC/Rec2</fullName>
    </submittedName>
</protein>
<sequence>MRKLATFGFSFAAGVFAVQYLLPGSYVLAAGLGALALGIAAFFLPRSRRTRALLILLGVGIGLVYSWSYAKVIQEPYLQLTELPRRNLSMEVCSWPEPSTFGAKVTVRLGPFGKAVYYGDKDLLSLSPGDVVTDDVYLTDASNIRGSETTAFTSREIWLLAYSRGEAAVEPGRGSARYLPLYLKKSFQDQIDLLFTGDSRAMMRALLTGDRGDMPKHVSSDLEESGLYHVTAVSGMHCTILLTLVAALTGKHRRRLKAAVGMSVLVLYMLMVGCTPSVVRAVVMNACLLSAPLFRRDGDPPTSLATALLLILLQNPFACASISLQLSFSAAAGIVWLTPKVWPKGEHGGVARFIAGSFAVTAGALVFTIPLSAYYFDFFVVVAPLSNLLCLEAVSGQFLFGLIAVLVSYIWLPLGQVLSFASAGIGWYVLGVAHQLSSIPYHALYFCNGYLKYWLAYAYAAFGICAVSGAPRRRHLVAAAGCVLTLILTVHLAEKQMTGGKLDLFVLDVGQGQGVLMASQGRTALVDCGSGNTFRDAGGTAADYLNTIGERKLDYLVLSHYDTDHTNGVESLLARVEVGTMLVPEMESAYGEELRELAQIHGVQVERISEERSYALGEAELTVYPPVGSGSSNEEGLTALCSCGEFDFLATGDMDSATERKLIESVSLPDVEVLLAGHHGSRHSTSTELLQAVMPEAAVISAGENSYGHPAEEALRRLVLENVEVYRTDLQGTIHISVN</sequence>
<dbReference type="CDD" id="cd07731">
    <property type="entry name" value="ComA-like_MBL-fold"/>
    <property type="match status" value="1"/>
</dbReference>
<evidence type="ECO:0000256" key="5">
    <source>
        <dbReference type="ARBA" id="ARBA00023136"/>
    </source>
</evidence>
<dbReference type="InterPro" id="IPR035681">
    <property type="entry name" value="ComA-like_MBL"/>
</dbReference>
<dbReference type="InterPro" id="IPR036866">
    <property type="entry name" value="RibonucZ/Hydroxyglut_hydro"/>
</dbReference>
<organism evidence="8 9">
    <name type="scientific">Oscillibacter hominis</name>
    <dbReference type="NCBI Taxonomy" id="2763056"/>
    <lineage>
        <taxon>Bacteria</taxon>
        <taxon>Bacillati</taxon>
        <taxon>Bacillota</taxon>
        <taxon>Clostridia</taxon>
        <taxon>Eubacteriales</taxon>
        <taxon>Oscillospiraceae</taxon>
        <taxon>Oscillibacter</taxon>
    </lineage>
</organism>
<feature type="transmembrane region" description="Helical" evidence="6">
    <location>
        <begin position="349"/>
        <end position="367"/>
    </location>
</feature>
<dbReference type="KEGG" id="ohi:H8790_06445"/>
<feature type="transmembrane region" description="Helical" evidence="6">
    <location>
        <begin position="450"/>
        <end position="469"/>
    </location>
</feature>
<evidence type="ECO:0000256" key="6">
    <source>
        <dbReference type="SAM" id="Phobius"/>
    </source>
</evidence>
<evidence type="ECO:0000313" key="8">
    <source>
        <dbReference type="EMBL" id="QNL45635.1"/>
    </source>
</evidence>
<keyword evidence="3 6" id="KW-0812">Transmembrane</keyword>
<feature type="transmembrane region" description="Helical" evidence="6">
    <location>
        <begin position="226"/>
        <end position="248"/>
    </location>
</feature>
<evidence type="ECO:0000259" key="7">
    <source>
        <dbReference type="SMART" id="SM00849"/>
    </source>
</evidence>
<reference evidence="8 9" key="1">
    <citation type="submission" date="2020-08" db="EMBL/GenBank/DDBJ databases">
        <authorList>
            <person name="Liu C."/>
            <person name="Sun Q."/>
        </authorList>
    </citation>
    <scope>NUCLEOTIDE SEQUENCE [LARGE SCALE GENOMIC DNA]</scope>
    <source>
        <strain evidence="8 9">NSJ-62</strain>
    </source>
</reference>
<proteinExistence type="predicted"/>
<keyword evidence="9" id="KW-1185">Reference proteome</keyword>
<dbReference type="InterPro" id="IPR001279">
    <property type="entry name" value="Metallo-B-lactamas"/>
</dbReference>
<dbReference type="PANTHER" id="PTHR30619:SF1">
    <property type="entry name" value="RECOMBINATION PROTEIN 2"/>
    <property type="match status" value="1"/>
</dbReference>
<name>A0A7G9B7V4_9FIRM</name>
<dbReference type="AlphaFoldDB" id="A0A7G9B7V4"/>
<accession>A0A7G9B7V4</accession>
<dbReference type="Pfam" id="PF03772">
    <property type="entry name" value="Competence"/>
    <property type="match status" value="1"/>
</dbReference>
<dbReference type="GO" id="GO:0030420">
    <property type="term" value="P:establishment of competence for transformation"/>
    <property type="evidence" value="ECO:0007669"/>
    <property type="project" value="InterPro"/>
</dbReference>
<dbReference type="RefSeq" id="WP_187334063.1">
    <property type="nucleotide sequence ID" value="NZ_CP060490.1"/>
</dbReference>
<feature type="transmembrane region" description="Helical" evidence="6">
    <location>
        <begin position="476"/>
        <end position="493"/>
    </location>
</feature>
<keyword evidence="4 6" id="KW-1133">Transmembrane helix</keyword>
<evidence type="ECO:0000256" key="2">
    <source>
        <dbReference type="ARBA" id="ARBA00022475"/>
    </source>
</evidence>
<dbReference type="Gene3D" id="3.60.15.10">
    <property type="entry name" value="Ribonuclease Z/Hydroxyacylglutathione hydrolase-like"/>
    <property type="match status" value="1"/>
</dbReference>
<dbReference type="SUPFAM" id="SSF56281">
    <property type="entry name" value="Metallo-hydrolase/oxidoreductase"/>
    <property type="match status" value="1"/>
</dbReference>
<dbReference type="NCBIfam" id="TIGR00361">
    <property type="entry name" value="ComEC_Rec2"/>
    <property type="match status" value="1"/>
</dbReference>
<dbReference type="GO" id="GO:0005886">
    <property type="term" value="C:plasma membrane"/>
    <property type="evidence" value="ECO:0007669"/>
    <property type="project" value="UniProtKB-SubCell"/>
</dbReference>
<evidence type="ECO:0000313" key="9">
    <source>
        <dbReference type="Proteomes" id="UP000515960"/>
    </source>
</evidence>
<feature type="domain" description="Metallo-beta-lactamase" evidence="7">
    <location>
        <begin position="511"/>
        <end position="704"/>
    </location>
</feature>
<feature type="transmembrane region" description="Helical" evidence="6">
    <location>
        <begin position="27"/>
        <end position="45"/>
    </location>
</feature>
<keyword evidence="5 6" id="KW-0472">Membrane</keyword>
<evidence type="ECO:0000256" key="4">
    <source>
        <dbReference type="ARBA" id="ARBA00022989"/>
    </source>
</evidence>
<gene>
    <name evidence="8" type="ORF">H8790_06445</name>
</gene>
<feature type="transmembrane region" description="Helical" evidence="6">
    <location>
        <begin position="260"/>
        <end position="284"/>
    </location>
</feature>
<feature type="transmembrane region" description="Helical" evidence="6">
    <location>
        <begin position="304"/>
        <end position="337"/>
    </location>
</feature>